<evidence type="ECO:0000256" key="1">
    <source>
        <dbReference type="SAM" id="MobiDB-lite"/>
    </source>
</evidence>
<evidence type="ECO:0008006" key="4">
    <source>
        <dbReference type="Google" id="ProtNLM"/>
    </source>
</evidence>
<accession>A0A7S3Q1I1</accession>
<feature type="signal peptide" evidence="2">
    <location>
        <begin position="1"/>
        <end position="23"/>
    </location>
</feature>
<name>A0A7S3Q1I1_9STRA</name>
<organism evidence="3">
    <name type="scientific">Chaetoceros debilis</name>
    <dbReference type="NCBI Taxonomy" id="122233"/>
    <lineage>
        <taxon>Eukaryota</taxon>
        <taxon>Sar</taxon>
        <taxon>Stramenopiles</taxon>
        <taxon>Ochrophyta</taxon>
        <taxon>Bacillariophyta</taxon>
        <taxon>Coscinodiscophyceae</taxon>
        <taxon>Chaetocerotophycidae</taxon>
        <taxon>Chaetocerotales</taxon>
        <taxon>Chaetocerotaceae</taxon>
        <taxon>Chaetoceros</taxon>
    </lineage>
</organism>
<proteinExistence type="predicted"/>
<keyword evidence="2" id="KW-0732">Signal</keyword>
<dbReference type="AlphaFoldDB" id="A0A7S3Q1I1"/>
<sequence length="338" mass="37882">MMSILQAFSYCLLVTLTIHKSQACFNDAKYRYKNDQKRSCKFIRKKELRRQKFCTIVEVNESCPQTCGSCCVDNPDYEFKLLFDKKQKRGCQWLSKPERRDKYCKSWNNGSMIRNECVFSCNVCQPGILPVLPDPPTPSPSLEPTVAPSTNPTNEPTPKPSNFPTSDPTSAPTSAPTSSPTSAPTRSPTRPPTQSPSIRPTAEPSPNPTRSPTKSPTDAPIKIIAPSDCSNDPEYNLFGNSAMNCKWIGQDEFRRNAYCQNEETRQACPQICGLCCEDKGGYEFTTNTGLTKTCEWLNRLARREKYCGDTIDGVLVSDACPIGCGECFDSYLLFRRQY</sequence>
<feature type="region of interest" description="Disordered" evidence="1">
    <location>
        <begin position="134"/>
        <end position="223"/>
    </location>
</feature>
<gene>
    <name evidence="3" type="ORF">CDEB00056_LOCUS7695</name>
</gene>
<evidence type="ECO:0000313" key="3">
    <source>
        <dbReference type="EMBL" id="CAE0462854.1"/>
    </source>
</evidence>
<feature type="chain" id="PRO_5031026398" description="ShKT domain-containing protein" evidence="2">
    <location>
        <begin position="24"/>
        <end position="338"/>
    </location>
</feature>
<feature type="compositionally biased region" description="Low complexity" evidence="1">
    <location>
        <begin position="164"/>
        <end position="188"/>
    </location>
</feature>
<evidence type="ECO:0000256" key="2">
    <source>
        <dbReference type="SAM" id="SignalP"/>
    </source>
</evidence>
<reference evidence="3" key="1">
    <citation type="submission" date="2021-01" db="EMBL/GenBank/DDBJ databases">
        <authorList>
            <person name="Corre E."/>
            <person name="Pelletier E."/>
            <person name="Niang G."/>
            <person name="Scheremetjew M."/>
            <person name="Finn R."/>
            <person name="Kale V."/>
            <person name="Holt S."/>
            <person name="Cochrane G."/>
            <person name="Meng A."/>
            <person name="Brown T."/>
            <person name="Cohen L."/>
        </authorList>
    </citation>
    <scope>NUCLEOTIDE SEQUENCE</scope>
    <source>
        <strain evidence="3">MM31A-1</strain>
    </source>
</reference>
<dbReference type="EMBL" id="HBIO01009948">
    <property type="protein sequence ID" value="CAE0462854.1"/>
    <property type="molecule type" value="Transcribed_RNA"/>
</dbReference>
<protein>
    <recommendedName>
        <fullName evidence="4">ShKT domain-containing protein</fullName>
    </recommendedName>
</protein>